<keyword evidence="3" id="KW-1185">Reference proteome</keyword>
<evidence type="ECO:0008006" key="4">
    <source>
        <dbReference type="Google" id="ProtNLM"/>
    </source>
</evidence>
<evidence type="ECO:0000313" key="3">
    <source>
        <dbReference type="Proteomes" id="UP000244168"/>
    </source>
</evidence>
<dbReference type="EMBL" id="QAOQ01000001">
    <property type="protein sequence ID" value="PTR01198.1"/>
    <property type="molecule type" value="Genomic_DNA"/>
</dbReference>
<dbReference type="AlphaFoldDB" id="A0A2T5JFJ2"/>
<reference evidence="2 3" key="1">
    <citation type="submission" date="2018-04" db="EMBL/GenBank/DDBJ databases">
        <title>Genomic Encyclopedia of Archaeal and Bacterial Type Strains, Phase II (KMG-II): from individual species to whole genera.</title>
        <authorList>
            <person name="Goeker M."/>
        </authorList>
    </citation>
    <scope>NUCLEOTIDE SEQUENCE [LARGE SCALE GENOMIC DNA]</scope>
    <source>
        <strain evidence="2 3">DSM 26809</strain>
    </source>
</reference>
<organism evidence="2 3">
    <name type="scientific">Mucilaginibacter yixingensis</name>
    <dbReference type="NCBI Taxonomy" id="1295612"/>
    <lineage>
        <taxon>Bacteria</taxon>
        <taxon>Pseudomonadati</taxon>
        <taxon>Bacteroidota</taxon>
        <taxon>Sphingobacteriia</taxon>
        <taxon>Sphingobacteriales</taxon>
        <taxon>Sphingobacteriaceae</taxon>
        <taxon>Mucilaginibacter</taxon>
    </lineage>
</organism>
<feature type="chain" id="PRO_5015673814" description="Outer membrane beta-barrel porin/alpha-amylase" evidence="1">
    <location>
        <begin position="20"/>
        <end position="278"/>
    </location>
</feature>
<evidence type="ECO:0000313" key="2">
    <source>
        <dbReference type="EMBL" id="PTR01198.1"/>
    </source>
</evidence>
<keyword evidence="1" id="KW-0732">Signal</keyword>
<protein>
    <recommendedName>
        <fullName evidence="4">Outer membrane beta-barrel porin/alpha-amylase</fullName>
    </recommendedName>
</protein>
<proteinExistence type="predicted"/>
<comment type="caution">
    <text evidence="2">The sequence shown here is derived from an EMBL/GenBank/DDBJ whole genome shotgun (WGS) entry which is preliminary data.</text>
</comment>
<gene>
    <name evidence="2" type="ORF">C8P68_101432</name>
</gene>
<evidence type="ECO:0000256" key="1">
    <source>
        <dbReference type="SAM" id="SignalP"/>
    </source>
</evidence>
<feature type="signal peptide" evidence="1">
    <location>
        <begin position="1"/>
        <end position="19"/>
    </location>
</feature>
<name>A0A2T5JFJ2_9SPHI</name>
<dbReference type="RefSeq" id="WP_245916970.1">
    <property type="nucleotide sequence ID" value="NZ_CP160205.1"/>
</dbReference>
<dbReference type="Proteomes" id="UP000244168">
    <property type="component" value="Unassembled WGS sequence"/>
</dbReference>
<accession>A0A2T5JFJ2</accession>
<sequence>MMKNCFLSLLVLAGLSASAQNPVKPTMSGFGAAQPQPFLFQVNTLTDATASWSLNYSGSYGERTSSPFGYDGVDQQLALKGYLGDRFTLYANAALGFARSGGVTGAQQAEVLRDVIGGKKLFGPRIGVGVGFSHDFANTSAIFSRITASYDVAKWRIGANLRFEKAFAAGRDDIDLITSVGFHHRIAGAFYAGAEAVGQDLEGFWESDEAEGGAKLLVGPSVNYAPASSRFGFSLCGGPVFHATRSTVVESGAIRDLGISDISNGFTVRGAITFNLHK</sequence>